<organism evidence="1">
    <name type="scientific">Lepeophtheirus salmonis</name>
    <name type="common">Salmon louse</name>
    <name type="synonym">Caligus salmonis</name>
    <dbReference type="NCBI Taxonomy" id="72036"/>
    <lineage>
        <taxon>Eukaryota</taxon>
        <taxon>Metazoa</taxon>
        <taxon>Ecdysozoa</taxon>
        <taxon>Arthropoda</taxon>
        <taxon>Crustacea</taxon>
        <taxon>Multicrustacea</taxon>
        <taxon>Hexanauplia</taxon>
        <taxon>Copepoda</taxon>
        <taxon>Siphonostomatoida</taxon>
        <taxon>Caligidae</taxon>
        <taxon>Lepeophtheirus</taxon>
    </lineage>
</organism>
<dbReference type="EMBL" id="HACA01016405">
    <property type="protein sequence ID" value="CDW33766.1"/>
    <property type="molecule type" value="Transcribed_RNA"/>
</dbReference>
<reference evidence="1" key="1">
    <citation type="submission" date="2014-05" db="EMBL/GenBank/DDBJ databases">
        <authorList>
            <person name="Chronopoulou M."/>
        </authorList>
    </citation>
    <scope>NUCLEOTIDE SEQUENCE</scope>
    <source>
        <tissue evidence="1">Whole organism</tissue>
    </source>
</reference>
<name>A0A0K2U7T7_LEPSM</name>
<dbReference type="AlphaFoldDB" id="A0A0K2U7T7"/>
<sequence length="50" mass="6024">MKLWFNTNWNPTKGSRVCQGIHLMCSNAHLPRRIHQCIFHDKFRLTFLLI</sequence>
<evidence type="ECO:0000313" key="1">
    <source>
        <dbReference type="EMBL" id="CDW33766.1"/>
    </source>
</evidence>
<proteinExistence type="predicted"/>
<protein>
    <submittedName>
        <fullName evidence="1">Uncharacterized protein</fullName>
    </submittedName>
</protein>
<accession>A0A0K2U7T7</accession>